<evidence type="ECO:0000256" key="1">
    <source>
        <dbReference type="ARBA" id="ARBA00022737"/>
    </source>
</evidence>
<evidence type="ECO:0000313" key="4">
    <source>
        <dbReference type="Proteomes" id="UP001143548"/>
    </source>
</evidence>
<protein>
    <recommendedName>
        <fullName evidence="2">Nephrocystin 3-like N-terminal domain-containing protein</fullName>
    </recommendedName>
</protein>
<gene>
    <name evidence="3" type="ORF">AbraCBS73388_011936</name>
</gene>
<dbReference type="Gene3D" id="1.25.40.10">
    <property type="entry name" value="Tetratricopeptide repeat domain"/>
    <property type="match status" value="1"/>
</dbReference>
<name>A0A9W6DPK5_9EURO</name>
<evidence type="ECO:0000313" key="3">
    <source>
        <dbReference type="EMBL" id="GKZ24919.1"/>
    </source>
</evidence>
<dbReference type="Pfam" id="PF24883">
    <property type="entry name" value="NPHP3_N"/>
    <property type="match status" value="1"/>
</dbReference>
<comment type="caution">
    <text evidence="3">The sequence shown here is derived from an EMBL/GenBank/DDBJ whole genome shotgun (WGS) entry which is preliminary data.</text>
</comment>
<evidence type="ECO:0000259" key="2">
    <source>
        <dbReference type="Pfam" id="PF24883"/>
    </source>
</evidence>
<dbReference type="PANTHER" id="PTHR10039">
    <property type="entry name" value="AMELOGENIN"/>
    <property type="match status" value="1"/>
</dbReference>
<dbReference type="Proteomes" id="UP001143548">
    <property type="component" value="Unassembled WGS sequence"/>
</dbReference>
<organism evidence="3 4">
    <name type="scientific">Aspergillus brasiliensis</name>
    <dbReference type="NCBI Taxonomy" id="319629"/>
    <lineage>
        <taxon>Eukaryota</taxon>
        <taxon>Fungi</taxon>
        <taxon>Dikarya</taxon>
        <taxon>Ascomycota</taxon>
        <taxon>Pezizomycotina</taxon>
        <taxon>Eurotiomycetes</taxon>
        <taxon>Eurotiomycetidae</taxon>
        <taxon>Eurotiales</taxon>
        <taxon>Aspergillaceae</taxon>
        <taxon>Aspergillus</taxon>
        <taxon>Aspergillus subgen. Circumdati</taxon>
    </lineage>
</organism>
<dbReference type="InterPro" id="IPR027417">
    <property type="entry name" value="P-loop_NTPase"/>
</dbReference>
<reference evidence="3" key="1">
    <citation type="submission" date="2022-07" db="EMBL/GenBank/DDBJ databases">
        <title>Taxonomy of Aspergillus series Nigri: significant species reduction supported by multi-species coalescent approaches.</title>
        <authorList>
            <person name="Bian C."/>
            <person name="Kusuya Y."/>
            <person name="Sklenar F."/>
            <person name="D'hooge E."/>
            <person name="Yaguchi T."/>
            <person name="Takahashi H."/>
            <person name="Hubka V."/>
        </authorList>
    </citation>
    <scope>NUCLEOTIDE SEQUENCE</scope>
    <source>
        <strain evidence="3">CBS 733.88</strain>
    </source>
</reference>
<dbReference type="InterPro" id="IPR011990">
    <property type="entry name" value="TPR-like_helical_dom_sf"/>
</dbReference>
<feature type="domain" description="Nephrocystin 3-like N-terminal" evidence="2">
    <location>
        <begin position="319"/>
        <end position="483"/>
    </location>
</feature>
<proteinExistence type="predicted"/>
<keyword evidence="1" id="KW-0677">Repeat</keyword>
<dbReference type="InterPro" id="IPR056884">
    <property type="entry name" value="NPHP3-like_N"/>
</dbReference>
<sequence length="2079" mass="234803">MATSFQPNVHYTFGSPLSPTSLFGPRRASEILEQESYSNSVFQSGTSKHASRRVSGGNSALAEVVNSLTRRSSDAMMASKINDADYETLLNWIRAERMGKLPPEGSSYDKALVWAVLFVGRLHSFDSAIGHFAGDSHMAAQLAYVYCANLLELGEQNASALQDLFGFFYRCSMGLGNLLDRTELFDVSQDIKDQLILALADLVTLVAGVAGHFNRSLQNSETVEIDIYRNFSDSLSSFHNRCEVVSDLMWRHQLVREGLNGDKGLYQPCIFDGDNDFLTRRAAVTEIRTIKSWLEPEDPALANITETTAHFAQEREESTCLWVTQYLTRFLKSNNQVLSFVGKPGSGKSILSTVINDQLQHPVGGVTYKSIFAPINSRVPANTTPRAIAKTILSQIFSKRIGNVRLYQILADAYERSQRTIDEDAYDNILWNALGDSLKASLKNAKELVLVVDGVDEASCGETALLRKLQEAVQNATNVKLIIFGSQKLSQTSSQTTVNVTPELVFDDVAAVARKILQQSHAFNSMSEDDQEVNVTRLTEASHGSFLWAKLAAKRVRDEHPSNANSLAKSIQSIASAGYSITNLVSQTLHSKLNDNGKKIVTWLATAVRPLTKSELTALVSIDLNKASYTEQEVDIQHTLKPVAALIFIQNNMVFLRHGQIRSAILDIFAKEKFVPAIKNRNSDLAQRLLFYTKQSVTESHDPSLTPLDEKVTNTYLNKHPLLDFSLRYWVNHVRLAYGCTTNQEIATAGNELRSVIPTSPTVPLLEMTVWEGKSTPALRSLHETQTRLYRQILTANHPTTLQAIICQVLFYRRIHDSLPAQISQIFYDAAVISKEVLSDRHLITMQMTKFYLEITADQVIESKTDVMVKRVQMLELLVECYKVHYGATSSMVASTLTQLSQHYISIKEEHKAKKIDEWLQTTTETHHSRSHSRTRQVDGSLLVHIRGRQDTIDQGTALTWEGIESDELISWSVDVESLFTRAEKAVAAGHWREAESLYVELWQHTSKEFRASRSTEWELRNLRAVVAYSKFLKSQKRESEAASILEGFWEEYEQTTSSSEAVVSHFLEVAQLMKSVGLSRVALSVFKHCTRNSSRESSTYKEAEQYIRSTTREIMQSASFESSQTTESSLEEIVYQSFSTDEVSVTASNKLMELYLSQNRWQDATKILKRMLRSIWPALFAPSLDDVVLPSSNLDRAIELTERLSNCYRFRRNPLKEADIRVRLYRAVRRDRPAGDKLLERVTTSLLRLYERTSQTEKVISIHQDKLNDYTKRFGGSHPTVLKELWTLAELTRPRPVAVDYYRQIVSILNKDSETCHPDAFEPLLVVATELLNQGRYSEALKPCRVLFNTLQNPKISPKLQDQSFVQTIYERYVHCLRMVQSDTASIHDVTVQYRKSCISLFGSTATITIQATKTLAHICQESKQYEAEAIQLYKTLLDTKSTDVEIDYDDIRATLDTMSESKSVQVTQKEFSSMTESEVRNWVSIRTRTLSSIRSTQGWAHEESLSQMEEITSMYTKRGETHMAVSMLQEATAEILSTETSATQLSAAAKSIVSSYIEAGEINRAKELNHELYRQVILKDTSNASSFGFDVTSSQRETLAFLAQVEYNLRVREDSSVTLNEIYSTLTMEYLFLERFQSEINSKSTSLQALTATVPRLYGFLVSRNRQTAANRVIEKFSSYFLSTEGSSLKLNSRQAKVFSETILEYFSTHKSRDLVRSVAIASYNRTTQLLASSNYQSACDLALSAFRYIWAHQGYSSEATLKLVFKLGLVIAGRDLKGQPDASTRKEMLSVSGTIMRDTLNYFQKHNIDLAHLDLVNLESLIGVLDEQHEYQTLAWILTSLWNSRDTHEVWNTQGNQEISQHQFQYTLALGRWLVITRYLIGDYTAAIRLAEDIVYNCARVQGPRHASTVEMTVLLSQMYTSVAQGYQNQKDRRELAYRYYKKAAAVHENALRYFIDPTSVSASEMEAGVISGLSSPASSPGVGAEEEGKYVRKHLHLLKLAVERLGDWPKEYSEYERLNSDLFRTYSNDLKGVEGIEKWNLKRFGSGRAEASDDLLSTGIENEGVGFYERLAIAV</sequence>
<dbReference type="Gene3D" id="3.40.50.300">
    <property type="entry name" value="P-loop containing nucleotide triphosphate hydrolases"/>
    <property type="match status" value="1"/>
</dbReference>
<dbReference type="PANTHER" id="PTHR10039:SF9">
    <property type="entry name" value="NACHT DOMAIN PROTEIN (AFU_ORTHOLOGUE AFUA_2G01760)"/>
    <property type="match status" value="1"/>
</dbReference>
<dbReference type="SUPFAM" id="SSF52540">
    <property type="entry name" value="P-loop containing nucleoside triphosphate hydrolases"/>
    <property type="match status" value="1"/>
</dbReference>
<dbReference type="EMBL" id="BROQ01000098">
    <property type="protein sequence ID" value="GKZ24919.1"/>
    <property type="molecule type" value="Genomic_DNA"/>
</dbReference>
<accession>A0A9W6DPK5</accession>